<feature type="domain" description="Glyceraldehyde 3-phosphate dehydrogenase NAD(P) binding" evidence="8">
    <location>
        <begin position="5"/>
        <end position="155"/>
    </location>
</feature>
<dbReference type="InterPro" id="IPR020829">
    <property type="entry name" value="GlycerAld_3-P_DH_cat"/>
</dbReference>
<dbReference type="PANTHER" id="PTHR43148">
    <property type="entry name" value="GLYCERALDEHYDE-3-PHOSPHATE DEHYDROGENASE 2"/>
    <property type="match status" value="1"/>
</dbReference>
<evidence type="ECO:0000313" key="10">
    <source>
        <dbReference type="Proteomes" id="UP000231453"/>
    </source>
</evidence>
<dbReference type="FunFam" id="3.30.360.10:FF:000002">
    <property type="entry name" value="Glyceraldehyde-3-phosphate dehydrogenase"/>
    <property type="match status" value="1"/>
</dbReference>
<feature type="binding site" evidence="5">
    <location>
        <position position="80"/>
    </location>
    <ligand>
        <name>NAD(+)</name>
        <dbReference type="ChEBI" id="CHEBI:57540"/>
    </ligand>
</feature>
<name>A0A2M7VAD3_9BACT</name>
<dbReference type="InterPro" id="IPR006424">
    <property type="entry name" value="Glyceraldehyde-3-P_DH_1"/>
</dbReference>
<dbReference type="SMART" id="SM00846">
    <property type="entry name" value="Gp_dh_N"/>
    <property type="match status" value="1"/>
</dbReference>
<protein>
    <submittedName>
        <fullName evidence="9">Type I glyceraldehyde-3-phosphate dehydrogenase</fullName>
    </submittedName>
</protein>
<dbReference type="CDD" id="cd05214">
    <property type="entry name" value="GAPDH_I_N"/>
    <property type="match status" value="1"/>
</dbReference>
<feature type="binding site" evidence="5">
    <location>
        <position position="318"/>
    </location>
    <ligand>
        <name>NAD(+)</name>
        <dbReference type="ChEBI" id="CHEBI:57540"/>
    </ligand>
</feature>
<proteinExistence type="inferred from homology"/>
<dbReference type="SUPFAM" id="SSF51735">
    <property type="entry name" value="NAD(P)-binding Rossmann-fold domains"/>
    <property type="match status" value="1"/>
</dbReference>
<sequence>MAQKIRIAINGFGRIGRHAFKVAQAKRNVEVVAINDLTDTKTLAHLLKYDTAYPDSKLKIGFDEKNIIINGKKVPSFSERDPKMLPWKKLKVDVVIESTGVFRTSELAGLHLQAGAKKVVLSAPGKGDDIHTYVRGVNCGTYKDKKEKIIDNASCTTNCTAPIMRVLENEFGIEKAMLTTVHSYTADQNIQDGPHKDLRRARAAAQNIVPTSTGAAIATTRVVPELENKFDGMALRVPTITGSLTDFTIVLKKDVTVEQINKAFIKASKTYLKGILMTTTEEIVSSDIIGNSYSSIADLSLTKVVGGNLVKVVSWYDNEWGYANRLVEMVEIVGKN</sequence>
<dbReference type="Pfam" id="PF00044">
    <property type="entry name" value="Gp_dh_N"/>
    <property type="match status" value="1"/>
</dbReference>
<evidence type="ECO:0000313" key="9">
    <source>
        <dbReference type="EMBL" id="PIZ95848.1"/>
    </source>
</evidence>
<feature type="binding site" evidence="5">
    <location>
        <position position="36"/>
    </location>
    <ligand>
        <name>NAD(+)</name>
        <dbReference type="ChEBI" id="CHEBI:57540"/>
    </ligand>
</feature>
<evidence type="ECO:0000259" key="8">
    <source>
        <dbReference type="SMART" id="SM00846"/>
    </source>
</evidence>
<evidence type="ECO:0000256" key="7">
    <source>
        <dbReference type="RuleBase" id="RU000397"/>
    </source>
</evidence>
<feature type="active site" description="Nucleophile" evidence="3">
    <location>
        <position position="155"/>
    </location>
</feature>
<feature type="site" description="Activates thiol group during catalysis" evidence="6">
    <location>
        <position position="182"/>
    </location>
</feature>
<feature type="binding site" evidence="5">
    <location>
        <begin position="14"/>
        <end position="15"/>
    </location>
    <ligand>
        <name>NAD(+)</name>
        <dbReference type="ChEBI" id="CHEBI:57540"/>
    </ligand>
</feature>
<dbReference type="PIRSF" id="PIRSF000149">
    <property type="entry name" value="GAP_DH"/>
    <property type="match status" value="1"/>
</dbReference>
<accession>A0A2M7VAD3</accession>
<dbReference type="CDD" id="cd18126">
    <property type="entry name" value="GAPDH_I_C"/>
    <property type="match status" value="1"/>
</dbReference>
<keyword evidence="5" id="KW-0547">Nucleotide-binding</keyword>
<feature type="binding site" evidence="4">
    <location>
        <begin position="154"/>
        <end position="156"/>
    </location>
    <ligand>
        <name>D-glyceraldehyde 3-phosphate</name>
        <dbReference type="ChEBI" id="CHEBI:59776"/>
    </ligand>
</feature>
<dbReference type="FunFam" id="3.40.50.720:FF:000001">
    <property type="entry name" value="Glyceraldehyde-3-phosphate dehydrogenase"/>
    <property type="match status" value="1"/>
</dbReference>
<dbReference type="PRINTS" id="PR00078">
    <property type="entry name" value="G3PDHDRGNASE"/>
</dbReference>
<dbReference type="EMBL" id="PFPL01000043">
    <property type="protein sequence ID" value="PIZ95848.1"/>
    <property type="molecule type" value="Genomic_DNA"/>
</dbReference>
<evidence type="ECO:0000256" key="6">
    <source>
        <dbReference type="PIRSR" id="PIRSR000149-4"/>
    </source>
</evidence>
<feature type="binding site" evidence="5">
    <location>
        <position position="122"/>
    </location>
    <ligand>
        <name>NAD(+)</name>
        <dbReference type="ChEBI" id="CHEBI:57540"/>
    </ligand>
</feature>
<dbReference type="NCBIfam" id="TIGR01534">
    <property type="entry name" value="GAPDH-I"/>
    <property type="match status" value="1"/>
</dbReference>
<evidence type="ECO:0000256" key="3">
    <source>
        <dbReference type="PIRSR" id="PIRSR000149-1"/>
    </source>
</evidence>
<feature type="binding site" evidence="4">
    <location>
        <position position="185"/>
    </location>
    <ligand>
        <name>D-glyceraldehyde 3-phosphate</name>
        <dbReference type="ChEBI" id="CHEBI:59776"/>
    </ligand>
</feature>
<feature type="binding site" evidence="4">
    <location>
        <begin position="213"/>
        <end position="214"/>
    </location>
    <ligand>
        <name>D-glyceraldehyde 3-phosphate</name>
        <dbReference type="ChEBI" id="CHEBI:59776"/>
    </ligand>
</feature>
<comment type="caution">
    <text evidence="9">The sequence shown here is derived from an EMBL/GenBank/DDBJ whole genome shotgun (WGS) entry which is preliminary data.</text>
</comment>
<dbReference type="Proteomes" id="UP000231453">
    <property type="component" value="Unassembled WGS sequence"/>
</dbReference>
<dbReference type="AlphaFoldDB" id="A0A2M7VAD3"/>
<dbReference type="GO" id="GO:0051287">
    <property type="term" value="F:NAD binding"/>
    <property type="evidence" value="ECO:0007669"/>
    <property type="project" value="InterPro"/>
</dbReference>
<evidence type="ECO:0000256" key="2">
    <source>
        <dbReference type="ARBA" id="ARBA00023002"/>
    </source>
</evidence>
<reference evidence="10" key="1">
    <citation type="submission" date="2017-09" db="EMBL/GenBank/DDBJ databases">
        <title>Depth-based differentiation of microbial function through sediment-hosted aquifers and enrichment of novel symbionts in the deep terrestrial subsurface.</title>
        <authorList>
            <person name="Probst A.J."/>
            <person name="Ladd B."/>
            <person name="Jarett J.K."/>
            <person name="Geller-Mcgrath D.E."/>
            <person name="Sieber C.M.K."/>
            <person name="Emerson J.B."/>
            <person name="Anantharaman K."/>
            <person name="Thomas B.C."/>
            <person name="Malmstrom R."/>
            <person name="Stieglmeier M."/>
            <person name="Klingl A."/>
            <person name="Woyke T."/>
            <person name="Ryan C.M."/>
            <person name="Banfield J.F."/>
        </authorList>
    </citation>
    <scope>NUCLEOTIDE SEQUENCE [LARGE SCALE GENOMIC DNA]</scope>
</reference>
<dbReference type="InterPro" id="IPR020831">
    <property type="entry name" value="GlycerAld/Erythrose_P_DH"/>
</dbReference>
<dbReference type="GO" id="GO:0016620">
    <property type="term" value="F:oxidoreductase activity, acting on the aldehyde or oxo group of donors, NAD or NADP as acceptor"/>
    <property type="evidence" value="ECO:0007669"/>
    <property type="project" value="InterPro"/>
</dbReference>
<organism evidence="9 10">
    <name type="scientific">Candidatus Magasanikbacteria bacterium CG_4_10_14_0_2_um_filter_33_14</name>
    <dbReference type="NCBI Taxonomy" id="1974636"/>
    <lineage>
        <taxon>Bacteria</taxon>
        <taxon>Candidatus Magasanikiibacteriota</taxon>
    </lineage>
</organism>
<dbReference type="Gene3D" id="3.30.360.10">
    <property type="entry name" value="Dihydrodipicolinate Reductase, domain 2"/>
    <property type="match status" value="1"/>
</dbReference>
<evidence type="ECO:0000256" key="4">
    <source>
        <dbReference type="PIRSR" id="PIRSR000149-2"/>
    </source>
</evidence>
<evidence type="ECO:0000256" key="1">
    <source>
        <dbReference type="ARBA" id="ARBA00007406"/>
    </source>
</evidence>
<dbReference type="InterPro" id="IPR036291">
    <property type="entry name" value="NAD(P)-bd_dom_sf"/>
</dbReference>
<comment type="similarity">
    <text evidence="1 7">Belongs to the glyceraldehyde-3-phosphate dehydrogenase family.</text>
</comment>
<evidence type="ECO:0000256" key="5">
    <source>
        <dbReference type="PIRSR" id="PIRSR000149-3"/>
    </source>
</evidence>
<dbReference type="Gene3D" id="3.40.50.720">
    <property type="entry name" value="NAD(P)-binding Rossmann-like Domain"/>
    <property type="match status" value="1"/>
</dbReference>
<dbReference type="GO" id="GO:0050661">
    <property type="term" value="F:NADP binding"/>
    <property type="evidence" value="ECO:0007669"/>
    <property type="project" value="InterPro"/>
</dbReference>
<keyword evidence="2" id="KW-0560">Oxidoreductase</keyword>
<dbReference type="Pfam" id="PF02800">
    <property type="entry name" value="Gp_dh_C"/>
    <property type="match status" value="1"/>
</dbReference>
<dbReference type="GO" id="GO:0006006">
    <property type="term" value="P:glucose metabolic process"/>
    <property type="evidence" value="ECO:0007669"/>
    <property type="project" value="InterPro"/>
</dbReference>
<dbReference type="InterPro" id="IPR020828">
    <property type="entry name" value="GlycerAld_3-P_DH_NAD(P)-bd"/>
</dbReference>
<keyword evidence="5" id="KW-0520">NAD</keyword>
<gene>
    <name evidence="9" type="primary">gap</name>
    <name evidence="9" type="ORF">COX80_03165</name>
</gene>
<feature type="binding site" evidence="4">
    <location>
        <position position="236"/>
    </location>
    <ligand>
        <name>D-glyceraldehyde 3-phosphate</name>
        <dbReference type="ChEBI" id="CHEBI:59776"/>
    </ligand>
</feature>
<dbReference type="SUPFAM" id="SSF55347">
    <property type="entry name" value="Glyceraldehyde-3-phosphate dehydrogenase-like, C-terminal domain"/>
    <property type="match status" value="1"/>
</dbReference>